<dbReference type="SUPFAM" id="SSF48366">
    <property type="entry name" value="Ras GEF"/>
    <property type="match status" value="1"/>
</dbReference>
<accession>A0A6P6N8J8</accession>
<dbReference type="PROSITE" id="PS50009">
    <property type="entry name" value="RASGEF_CAT"/>
    <property type="match status" value="1"/>
</dbReference>
<keyword evidence="2" id="KW-0677">Repeat</keyword>
<dbReference type="PROSITE" id="PS51377">
    <property type="entry name" value="KIND"/>
    <property type="match status" value="2"/>
</dbReference>
<feature type="region of interest" description="Disordered" evidence="4">
    <location>
        <begin position="660"/>
        <end position="679"/>
    </location>
</feature>
<sequence length="1695" mass="188001">MGTLGSAAAVLDEEEEEEEEKKRGAERLPPLLEDEENVSLADILCLREGGLSEQELWAVCVECVCSLQSIGLSPLFHTLCVTPDTLAFNAHGNVCFMEQLNDDPDGCFVPPEFDKTGSTFEGHMFSLGSTLWAALDSVSEAELQVELSEESRCLLKQMQREKPEDRPPIQDLFSQAEAVLGDVSSAVICRKLSSIGRRVLSIESIAALQDGWEKCSFQFLDLRASRSNSMEHPAGDRTMMRNYSSDSYDGEELLLRRRGLVWSGGSAELSPDSRSQNSSPVHRRSQERRPGRARRALNRSCSVPDSNNPPALSPPSHTPISMMMADLSEITEEEGWSGSLRRTKPRDSDSEGACETDQTEAAGARSPSSSEHGDTEVHGSNIVNKSVLCLKEESQNQWISLRDLLSLSSQPFSVSELWALCFTCLSTLQTYIDLPDYLCLDSVYVGCEGEMLFLRPKNSASCDAFFLAPEFQEHGIVTEKACVYGVAAVLWATAKFHLSPDQKLAMPRKLKRLLLEMAKRTPIERPSIEMAKKSCRDYLSRQGTNAESVWTQIIIRVHQAFDGNRDTEEWSSPECAENPSDPHLGEVKTGFVPLSSEGRLEPVAGPVPHHYPESSTSVRLPEAFTSPATHFSPIILTHHPQSELGRSDEDITDERILRAPDEQEESAAENDGTGGVFSASYSSSSSCKTLVNSSPPATLQITNPETDDQPNFPVLSCANGICNNFLLQQDPQTGRLTLLPVQITVLQPITGSEPVKLSEDSVRPESVCVTPRDSSVSPESPVADIRVQPNAAPRCMNPSSCSSLEHVMELLTEEFALDGVKDLAMGKYIISLKSLQFETFCRAITEKFSDVHWDQKQLCDLHRLIKQHSSGSLHALSSDSVSDEQSSSEAVKRAAASLQITRQSLTGEENAHPDHNANLWPSDRPATEENQLNQIMKEPECKPNELKYRETADGRNLEQTGSETRTACWRRDTQEMTSEDDNKELSELMELQCGAPPDGGAGECVCDAEALEDSGGARITPDSSELDMDDCDSLISERMLSALSGPQRAPCGSWALALYGDQCFSPDVLEYTQKLSSHSQAPTLEDKSQELHQQLIIESRNLKKSRTFYHKLIQQERKNKGSDMKVMVSKVKQQFDELRAKVEFLQSVKKYLQVLSVDQWGLELSLLPSLAVCGDAPLELQHSDDPALLHFLCEQRRGKGCPLVAATARGLMAYLYARNAHADGFVQQFFYTYRYFCTPEELLRFLMDKLNSTLGANEDPSSDTAKVYQRTLDLLHFWIEDAQLVDFSSSSSLLQTLDAFLTAEVAPVESRGAGLLATLQASPMKRRVCVPSCALDASISSPEDEEKLSVNSSIEDAARKSFQWRVSRVVEPQTVQCKEKVFSIAAALPRPCYASLMNNSSLRSDERRPFSQSEHTPLHIAQQLTLLEQEIFHDCHPVHFLNSRAHGVTENSGNISRCVSPSSSPLEGSGLLVSDVSGPRGPLQRLLTHAHCVSNWVSAELVTCDSVKAQAALLARFLSIGKFCYETRNFSTALQILSGLENVIVRQLPAWKQLSLKMCETLEELRAVQVFLKSDNLCLMEGEKDRRRPTLPDALILAIHIQQLEIGAFTVTSGAYKWPKLRNIARVVSQIQAFQERLYSYPPDLELQAYLRGRLARFGRSDISLLASDNHINFSQMPAARRIHDTLRRVKASFQ</sequence>
<feature type="region of interest" description="Disordered" evidence="4">
    <location>
        <begin position="952"/>
        <end position="978"/>
    </location>
</feature>
<dbReference type="RefSeq" id="XP_026105397.1">
    <property type="nucleotide sequence ID" value="XM_026249612.1"/>
</dbReference>
<feature type="compositionally biased region" description="Polar residues" evidence="4">
    <location>
        <begin position="300"/>
        <end position="310"/>
    </location>
</feature>
<evidence type="ECO:0000313" key="8">
    <source>
        <dbReference type="Proteomes" id="UP000515129"/>
    </source>
</evidence>
<dbReference type="Pfam" id="PF00618">
    <property type="entry name" value="RasGEF_N"/>
    <property type="match status" value="1"/>
</dbReference>
<dbReference type="GO" id="GO:0032045">
    <property type="term" value="C:guanyl-nucleotide exchange factor complex"/>
    <property type="evidence" value="ECO:0007669"/>
    <property type="project" value="TreeGrafter"/>
</dbReference>
<dbReference type="PANTHER" id="PTHR21560:SF0">
    <property type="entry name" value="KINASE NON-CATALYTIC C-LOBE DOMAIN-CONTAINING PROTEIN 1"/>
    <property type="match status" value="1"/>
</dbReference>
<dbReference type="GO" id="GO:0005085">
    <property type="term" value="F:guanyl-nucleotide exchange factor activity"/>
    <property type="evidence" value="ECO:0007669"/>
    <property type="project" value="UniProtKB-KW"/>
</dbReference>
<keyword evidence="9" id="KW-0808">Transferase</keyword>
<dbReference type="PANTHER" id="PTHR21560">
    <property type="entry name" value="VERY KIND PROTEIN"/>
    <property type="match status" value="1"/>
</dbReference>
<evidence type="ECO:0000256" key="4">
    <source>
        <dbReference type="SAM" id="MobiDB-lite"/>
    </source>
</evidence>
<dbReference type="GO" id="GO:0043025">
    <property type="term" value="C:neuronal cell body"/>
    <property type="evidence" value="ECO:0007669"/>
    <property type="project" value="TreeGrafter"/>
</dbReference>
<dbReference type="Gene3D" id="1.10.510.10">
    <property type="entry name" value="Transferase(Phosphotransferase) domain 1"/>
    <property type="match status" value="2"/>
</dbReference>
<evidence type="ECO:0000259" key="6">
    <source>
        <dbReference type="PROSITE" id="PS50212"/>
    </source>
</evidence>
<keyword evidence="8" id="KW-1185">Reference proteome</keyword>
<dbReference type="GeneID" id="113077155"/>
<feature type="domain" description="Ras-GEF" evidence="5">
    <location>
        <begin position="1416"/>
        <end position="1668"/>
    </location>
</feature>
<feature type="domain" description="N-terminal Ras-GEF" evidence="6">
    <location>
        <begin position="1199"/>
        <end position="1324"/>
    </location>
</feature>
<feature type="domain" description="KIND" evidence="7">
    <location>
        <begin position="399"/>
        <end position="563"/>
    </location>
</feature>
<dbReference type="PROSITE" id="PS50212">
    <property type="entry name" value="RASGEF_NTER"/>
    <property type="match status" value="1"/>
</dbReference>
<dbReference type="InterPro" id="IPR011019">
    <property type="entry name" value="KIND_dom"/>
</dbReference>
<dbReference type="InterPro" id="IPR029899">
    <property type="entry name" value="KNDC1"/>
</dbReference>
<feature type="region of interest" description="Disordered" evidence="4">
    <location>
        <begin position="332"/>
        <end position="377"/>
    </location>
</feature>
<dbReference type="InterPro" id="IPR023578">
    <property type="entry name" value="Ras_GEF_dom_sf"/>
</dbReference>
<evidence type="ECO:0000313" key="9">
    <source>
        <dbReference type="RefSeq" id="XP_026105397.1"/>
    </source>
</evidence>
<dbReference type="Gene3D" id="1.10.840.10">
    <property type="entry name" value="Ras guanine-nucleotide exchange factors catalytic domain"/>
    <property type="match status" value="1"/>
</dbReference>
<reference evidence="9" key="1">
    <citation type="submission" date="2025-08" db="UniProtKB">
        <authorList>
            <consortium name="RefSeq"/>
        </authorList>
    </citation>
    <scope>IDENTIFICATION</scope>
    <source>
        <strain evidence="9">Wakin</strain>
        <tissue evidence="9">Muscle</tissue>
    </source>
</reference>
<dbReference type="Pfam" id="PF00617">
    <property type="entry name" value="RasGEF"/>
    <property type="match status" value="1"/>
</dbReference>
<dbReference type="OrthoDB" id="10254377at2759"/>
<feature type="domain" description="KIND" evidence="7">
    <location>
        <begin position="38"/>
        <end position="218"/>
    </location>
</feature>
<dbReference type="GO" id="GO:0030425">
    <property type="term" value="C:dendrite"/>
    <property type="evidence" value="ECO:0007669"/>
    <property type="project" value="TreeGrafter"/>
</dbReference>
<evidence type="ECO:0000259" key="7">
    <source>
        <dbReference type="PROSITE" id="PS51377"/>
    </source>
</evidence>
<dbReference type="CDD" id="cd06224">
    <property type="entry name" value="REM"/>
    <property type="match status" value="1"/>
</dbReference>
<gene>
    <name evidence="9" type="primary">LOC113077155</name>
</gene>
<organism evidence="8 9">
    <name type="scientific">Carassius auratus</name>
    <name type="common">Goldfish</name>
    <dbReference type="NCBI Taxonomy" id="7957"/>
    <lineage>
        <taxon>Eukaryota</taxon>
        <taxon>Metazoa</taxon>
        <taxon>Chordata</taxon>
        <taxon>Craniata</taxon>
        <taxon>Vertebrata</taxon>
        <taxon>Euteleostomi</taxon>
        <taxon>Actinopterygii</taxon>
        <taxon>Neopterygii</taxon>
        <taxon>Teleostei</taxon>
        <taxon>Ostariophysi</taxon>
        <taxon>Cypriniformes</taxon>
        <taxon>Cyprinidae</taxon>
        <taxon>Cyprininae</taxon>
        <taxon>Carassius</taxon>
    </lineage>
</organism>
<keyword evidence="1 3" id="KW-0344">Guanine-nucleotide releasing factor</keyword>
<dbReference type="InterPro" id="IPR036964">
    <property type="entry name" value="RASGEF_cat_dom_sf"/>
</dbReference>
<dbReference type="SMART" id="SM00147">
    <property type="entry name" value="RasGEF"/>
    <property type="match status" value="1"/>
</dbReference>
<dbReference type="GO" id="GO:0048814">
    <property type="term" value="P:regulation of dendrite morphogenesis"/>
    <property type="evidence" value="ECO:0007669"/>
    <property type="project" value="TreeGrafter"/>
</dbReference>
<protein>
    <submittedName>
        <fullName evidence="9">Kinase non-catalytic C-lobe domain-containing protein 1</fullName>
    </submittedName>
</protein>
<dbReference type="Proteomes" id="UP000515129">
    <property type="component" value="Unplaced"/>
</dbReference>
<evidence type="ECO:0000259" key="5">
    <source>
        <dbReference type="PROSITE" id="PS50009"/>
    </source>
</evidence>
<evidence type="ECO:0000256" key="1">
    <source>
        <dbReference type="ARBA" id="ARBA00022658"/>
    </source>
</evidence>
<feature type="region of interest" description="Disordered" evidence="4">
    <location>
        <begin position="906"/>
        <end position="925"/>
    </location>
</feature>
<dbReference type="InterPro" id="IPR000651">
    <property type="entry name" value="Ras-like_Gua-exchang_fac_N"/>
</dbReference>
<evidence type="ECO:0000256" key="3">
    <source>
        <dbReference type="PROSITE-ProRule" id="PRU00168"/>
    </source>
</evidence>
<evidence type="ECO:0000256" key="2">
    <source>
        <dbReference type="ARBA" id="ARBA00022737"/>
    </source>
</evidence>
<dbReference type="KEGG" id="caua:113077155"/>
<feature type="region of interest" description="Disordered" evidence="4">
    <location>
        <begin position="872"/>
        <end position="896"/>
    </location>
</feature>
<dbReference type="FunFam" id="1.10.510.10:FF:000529">
    <property type="entry name" value="Kinase non-catalytic C-lobe domain-containing 1"/>
    <property type="match status" value="1"/>
</dbReference>
<feature type="region of interest" description="Disordered" evidence="4">
    <location>
        <begin position="265"/>
        <end position="320"/>
    </location>
</feature>
<keyword evidence="9" id="KW-0418">Kinase</keyword>
<proteinExistence type="predicted"/>
<feature type="compositionally biased region" description="Basic residues" evidence="4">
    <location>
        <begin position="281"/>
        <end position="297"/>
    </location>
</feature>
<feature type="region of interest" description="Disordered" evidence="4">
    <location>
        <begin position="565"/>
        <end position="586"/>
    </location>
</feature>
<dbReference type="InterPro" id="IPR001895">
    <property type="entry name" value="RASGEF_cat_dom"/>
</dbReference>
<feature type="region of interest" description="Disordered" evidence="4">
    <location>
        <begin position="1"/>
        <end position="29"/>
    </location>
</feature>
<dbReference type="GO" id="GO:0007264">
    <property type="term" value="P:small GTPase-mediated signal transduction"/>
    <property type="evidence" value="ECO:0007669"/>
    <property type="project" value="InterPro"/>
</dbReference>
<dbReference type="Gene3D" id="1.20.870.10">
    <property type="entry name" value="Son of sevenless (SoS) protein Chain: S domain 1"/>
    <property type="match status" value="1"/>
</dbReference>
<name>A0A6P6N8J8_CARAU</name>
<feature type="compositionally biased region" description="Low complexity" evidence="4">
    <location>
        <begin position="872"/>
        <end position="889"/>
    </location>
</feature>
<dbReference type="SMART" id="SM00750">
    <property type="entry name" value="KIND"/>
    <property type="match status" value="2"/>
</dbReference>